<dbReference type="HOGENOM" id="CLU_031555_3_1_1"/>
<reference evidence="2" key="1">
    <citation type="journal article" date="2015" name="Genome Announc.">
        <title>Genome sequence of the AIDS-associated pathogen Penicillium marneffei (ATCC18224) and its near taxonomic relative Talaromyces stipitatus (ATCC10500).</title>
        <authorList>
            <person name="Nierman W.C."/>
            <person name="Fedorova-Abrams N.D."/>
            <person name="Andrianopoulos A."/>
        </authorList>
    </citation>
    <scope>NUCLEOTIDE SEQUENCE [LARGE SCALE GENOMIC DNA]</scope>
    <source>
        <strain evidence="2">ATCC 10500 / CBS 375.48 / QM 6759 / NRRL 1006</strain>
    </source>
</reference>
<keyword evidence="2" id="KW-1185">Reference proteome</keyword>
<gene>
    <name evidence="1" type="ORF">TSTA_124260</name>
</gene>
<dbReference type="RefSeq" id="XP_002482691.1">
    <property type="nucleotide sequence ID" value="XM_002482646.1"/>
</dbReference>
<dbReference type="VEuPathDB" id="FungiDB:TSTA_124260"/>
<dbReference type="SUPFAM" id="SSF54695">
    <property type="entry name" value="POZ domain"/>
    <property type="match status" value="1"/>
</dbReference>
<dbReference type="EMBL" id="EQ962655">
    <property type="protein sequence ID" value="EED18699.1"/>
    <property type="molecule type" value="Genomic_DNA"/>
</dbReference>
<dbReference type="eggNOG" id="ENOG502S8FX">
    <property type="taxonomic scope" value="Eukaryota"/>
</dbReference>
<dbReference type="CDD" id="cd18186">
    <property type="entry name" value="BTB_POZ_ZBTB_KLHL-like"/>
    <property type="match status" value="1"/>
</dbReference>
<accession>B8MAZ8</accession>
<dbReference type="Proteomes" id="UP000001745">
    <property type="component" value="Unassembled WGS sequence"/>
</dbReference>
<proteinExistence type="predicted"/>
<protein>
    <recommendedName>
        <fullName evidence="3">BTB domain-containing protein</fullName>
    </recommendedName>
</protein>
<dbReference type="AlphaFoldDB" id="B8MAZ8"/>
<dbReference type="InterPro" id="IPR011333">
    <property type="entry name" value="SKP1/BTB/POZ_sf"/>
</dbReference>
<dbReference type="OMA" id="DCLMARD"/>
<evidence type="ECO:0000313" key="2">
    <source>
        <dbReference type="Proteomes" id="UP000001745"/>
    </source>
</evidence>
<evidence type="ECO:0008006" key="3">
    <source>
        <dbReference type="Google" id="ProtNLM"/>
    </source>
</evidence>
<organism evidence="1 2">
    <name type="scientific">Talaromyces stipitatus (strain ATCC 10500 / CBS 375.48 / QM 6759 / NRRL 1006)</name>
    <name type="common">Penicillium stipitatum</name>
    <dbReference type="NCBI Taxonomy" id="441959"/>
    <lineage>
        <taxon>Eukaryota</taxon>
        <taxon>Fungi</taxon>
        <taxon>Dikarya</taxon>
        <taxon>Ascomycota</taxon>
        <taxon>Pezizomycotina</taxon>
        <taxon>Eurotiomycetes</taxon>
        <taxon>Eurotiomycetidae</taxon>
        <taxon>Eurotiales</taxon>
        <taxon>Trichocomaceae</taxon>
        <taxon>Talaromyces</taxon>
        <taxon>Talaromyces sect. Talaromyces</taxon>
    </lineage>
</organism>
<sequence>MDNPTHIIDPDGEVILVLKDANLPFAVWPDEKGDEGEKRYFWIDITSEVPSQDNAQESETEVEVEEEECFRIRVSAKHLTLASPVFKSMLVGGWKESNTFLNKGSTELAVHGWDPEAFLIFLRILHCRNKEVPRKVSLELFAKIAVLADYYGCRDAMEFFTSVWYDETPGDLIWNRDLMLWLCIAWVFKRSEAFRSATQVSILNSTTRISSLGLPLPAKLIDNLNEKREKAIQSVLAALQKQRSIFLGDSWACEYAFECTSMLLGGLEKQMFANGLSPEPVPPFVGFSYKDLVNKIRAFKAPEWSDDHSCIPSGRGYDQLKLSTDMQGLNINYYS</sequence>
<dbReference type="GeneID" id="8098377"/>
<dbReference type="PhylomeDB" id="B8MAZ8"/>
<dbReference type="STRING" id="441959.B8MAZ8"/>
<evidence type="ECO:0000313" key="1">
    <source>
        <dbReference type="EMBL" id="EED18699.1"/>
    </source>
</evidence>
<dbReference type="InParanoid" id="B8MAZ8"/>
<dbReference type="Gene3D" id="3.30.710.10">
    <property type="entry name" value="Potassium Channel Kv1.1, Chain A"/>
    <property type="match status" value="1"/>
</dbReference>
<dbReference type="OrthoDB" id="5326346at2759"/>
<name>B8MAZ8_TALSN</name>